<keyword evidence="3" id="KW-1185">Reference proteome</keyword>
<feature type="transmembrane region" description="Helical" evidence="1">
    <location>
        <begin position="30"/>
        <end position="47"/>
    </location>
</feature>
<keyword evidence="1" id="KW-0472">Membrane</keyword>
<dbReference type="EMBL" id="SZYD01000011">
    <property type="protein sequence ID" value="KAD4888807.1"/>
    <property type="molecule type" value="Genomic_DNA"/>
</dbReference>
<dbReference type="PANTHER" id="PTHR33640:SF30">
    <property type="entry name" value="DUF4408 DOMAIN-CONTAINING PROTEIN"/>
    <property type="match status" value="1"/>
</dbReference>
<dbReference type="Proteomes" id="UP000326396">
    <property type="component" value="Linkage Group LG19"/>
</dbReference>
<keyword evidence="1" id="KW-1133">Transmembrane helix</keyword>
<dbReference type="AlphaFoldDB" id="A0A5N6NKS2"/>
<evidence type="ECO:0000313" key="2">
    <source>
        <dbReference type="EMBL" id="KAD4888807.1"/>
    </source>
</evidence>
<protein>
    <recommendedName>
        <fullName evidence="4">DUF4408 domain-containing protein</fullName>
    </recommendedName>
</protein>
<dbReference type="OrthoDB" id="1082160at2759"/>
<accession>A0A5N6NKS2</accession>
<comment type="caution">
    <text evidence="2">The sequence shown here is derived from an EMBL/GenBank/DDBJ whole genome shotgun (WGS) entry which is preliminary data.</text>
</comment>
<gene>
    <name evidence="2" type="ORF">E3N88_20880</name>
</gene>
<evidence type="ECO:0008006" key="4">
    <source>
        <dbReference type="Google" id="ProtNLM"/>
    </source>
</evidence>
<organism evidence="2 3">
    <name type="scientific">Mikania micrantha</name>
    <name type="common">bitter vine</name>
    <dbReference type="NCBI Taxonomy" id="192012"/>
    <lineage>
        <taxon>Eukaryota</taxon>
        <taxon>Viridiplantae</taxon>
        <taxon>Streptophyta</taxon>
        <taxon>Embryophyta</taxon>
        <taxon>Tracheophyta</taxon>
        <taxon>Spermatophyta</taxon>
        <taxon>Magnoliopsida</taxon>
        <taxon>eudicotyledons</taxon>
        <taxon>Gunneridae</taxon>
        <taxon>Pentapetalae</taxon>
        <taxon>asterids</taxon>
        <taxon>campanulids</taxon>
        <taxon>Asterales</taxon>
        <taxon>Asteraceae</taxon>
        <taxon>Asteroideae</taxon>
        <taxon>Heliantheae alliance</taxon>
        <taxon>Eupatorieae</taxon>
        <taxon>Mikania</taxon>
    </lineage>
</organism>
<evidence type="ECO:0000313" key="3">
    <source>
        <dbReference type="Proteomes" id="UP000326396"/>
    </source>
</evidence>
<feature type="transmembrane region" description="Helical" evidence="1">
    <location>
        <begin position="67"/>
        <end position="88"/>
    </location>
</feature>
<dbReference type="PANTHER" id="PTHR33640">
    <property type="entry name" value="TRANSMEMBRANE PROTEIN"/>
    <property type="match status" value="1"/>
</dbReference>
<reference evidence="2 3" key="1">
    <citation type="submission" date="2019-05" db="EMBL/GenBank/DDBJ databases">
        <title>Mikania micrantha, genome provides insights into the molecular mechanism of rapid growth.</title>
        <authorList>
            <person name="Liu B."/>
        </authorList>
    </citation>
    <scope>NUCLEOTIDE SEQUENCE [LARGE SCALE GENOMIC DNA]</scope>
    <source>
        <strain evidence="2">NLD-2019</strain>
        <tissue evidence="2">Leaf</tissue>
    </source>
</reference>
<keyword evidence="1" id="KW-0812">Transmembrane</keyword>
<proteinExistence type="predicted"/>
<evidence type="ECO:0000256" key="1">
    <source>
        <dbReference type="SAM" id="Phobius"/>
    </source>
</evidence>
<name>A0A5N6NKS2_9ASTR</name>
<sequence length="233" mass="26626">MDSYGFIDDIQVEKANALARYKRFHNISKIFRLIEVFIGVVLISWTSTRLPTVFKASGDYLYVCSSYVLNQHVVFLIGNTIVVVCYVLSGHTDAENETASPEIIENNHFRSRSEAVLNIEPVRQPVPETKQAVMKTDSEMPAEIAIKQEAEQIERFQRTRSAKLRREMPVKPRVELRRSVTERRRRVVTAGVGNSTPASFETVESLSNEEFRLAVEAFISKQQSFLKQQTLVE</sequence>